<proteinExistence type="predicted"/>
<evidence type="ECO:0000313" key="1">
    <source>
        <dbReference type="EMBL" id="CAB4127739.1"/>
    </source>
</evidence>
<evidence type="ECO:0000313" key="2">
    <source>
        <dbReference type="EMBL" id="CAB4134244.1"/>
    </source>
</evidence>
<organism evidence="1">
    <name type="scientific">uncultured Caudovirales phage</name>
    <dbReference type="NCBI Taxonomy" id="2100421"/>
    <lineage>
        <taxon>Viruses</taxon>
        <taxon>Duplodnaviria</taxon>
        <taxon>Heunggongvirae</taxon>
        <taxon>Uroviricota</taxon>
        <taxon>Caudoviricetes</taxon>
        <taxon>Peduoviridae</taxon>
        <taxon>Maltschvirus</taxon>
        <taxon>Maltschvirus maltsch</taxon>
    </lineage>
</organism>
<reference evidence="1" key="1">
    <citation type="submission" date="2020-04" db="EMBL/GenBank/DDBJ databases">
        <authorList>
            <person name="Chiriac C."/>
            <person name="Salcher M."/>
            <person name="Ghai R."/>
            <person name="Kavagutti S V."/>
        </authorList>
    </citation>
    <scope>NUCLEOTIDE SEQUENCE</scope>
</reference>
<sequence>MEEKKVSIGEWVNSSKNQYFIDNVYFFSTYRSFHKHSLGTDYDKKLVTKQADFIMKEFPNMIAVAPKEFIQDLAEYISK</sequence>
<dbReference type="EMBL" id="LR796286">
    <property type="protein sequence ID" value="CAB4134244.1"/>
    <property type="molecule type" value="Genomic_DNA"/>
</dbReference>
<protein>
    <submittedName>
        <fullName evidence="1">Uncharacterized protein</fullName>
    </submittedName>
</protein>
<dbReference type="EMBL" id="LR796216">
    <property type="protein sequence ID" value="CAB4127739.1"/>
    <property type="molecule type" value="Genomic_DNA"/>
</dbReference>
<name>A0A6J5L774_9CAUD</name>
<accession>A0A6J5L774</accession>
<gene>
    <name evidence="2" type="ORF">UFOVP268_34</name>
    <name evidence="1" type="ORF">UFOVP97_16</name>
</gene>